<dbReference type="PROSITE" id="PS50053">
    <property type="entry name" value="UBIQUITIN_2"/>
    <property type="match status" value="1"/>
</dbReference>
<dbReference type="GO" id="GO:0000224">
    <property type="term" value="F:peptide-N4-(N-acetyl-beta-glucosaminyl)asparagine amidase activity"/>
    <property type="evidence" value="ECO:0007669"/>
    <property type="project" value="TreeGrafter"/>
</dbReference>
<dbReference type="InterPro" id="IPR002931">
    <property type="entry name" value="Transglutaminase-like"/>
</dbReference>
<keyword evidence="2" id="KW-0479">Metal-binding</keyword>
<dbReference type="Pfam" id="PF01841">
    <property type="entry name" value="Transglut_core"/>
    <property type="match status" value="1"/>
</dbReference>
<dbReference type="InterPro" id="IPR050883">
    <property type="entry name" value="PNGase"/>
</dbReference>
<dbReference type="Gene3D" id="3.10.20.90">
    <property type="entry name" value="Phosphatidylinositol 3-kinase Catalytic Subunit, Chain A, domain 1"/>
    <property type="match status" value="1"/>
</dbReference>
<evidence type="ECO:0000256" key="3">
    <source>
        <dbReference type="ARBA" id="ARBA00022833"/>
    </source>
</evidence>
<evidence type="ECO:0000259" key="4">
    <source>
        <dbReference type="PROSITE" id="PS50053"/>
    </source>
</evidence>
<proteinExistence type="inferred from homology"/>
<dbReference type="Proteomes" id="UP001149090">
    <property type="component" value="Unassembled WGS sequence"/>
</dbReference>
<keyword evidence="3" id="KW-0862">Zinc</keyword>
<comment type="similarity">
    <text evidence="1">Belongs to the transglutaminase-like superfamily. PNGase family.</text>
</comment>
<organism evidence="5 6">
    <name type="scientific">Anaeramoeba ignava</name>
    <name type="common">Anaerobic marine amoeba</name>
    <dbReference type="NCBI Taxonomy" id="1746090"/>
    <lineage>
        <taxon>Eukaryota</taxon>
        <taxon>Metamonada</taxon>
        <taxon>Anaeramoebidae</taxon>
        <taxon>Anaeramoeba</taxon>
    </lineage>
</organism>
<name>A0A9Q0LER6_ANAIG</name>
<evidence type="ECO:0000256" key="2">
    <source>
        <dbReference type="ARBA" id="ARBA00022723"/>
    </source>
</evidence>
<dbReference type="PANTHER" id="PTHR12143">
    <property type="entry name" value="PEPTIDE N-GLYCANASE PNGASE -RELATED"/>
    <property type="match status" value="1"/>
</dbReference>
<gene>
    <name evidence="5" type="ORF">M0811_10129</name>
</gene>
<sequence>MRIVILAGCKEYEISISLDSTFEDLKAVIFSITSIQPEEQKFEEIPEETPLETTLKDLNFSDGKTLTLNDTFCSTKVDDFTEKMEQIIQQFTQTEQLKLLTRKIQIGLETKTQNQNLSQFQKSFIRTIIANIEKSNQYEDRYLQEKILSKLPIEKIMENENENKKENEKENEKEKSDYLIIKKTISWFKNEFFHWVSNLPCEFCKSTKTTREGMGVPNQEDLLFGASRVELFRCPDCNRVSRFPRYNVVSKLLETQRGRCGEYANAFTAVLRALGFDVRYIHDWTDHCWTEVFIPSWNRWVHCDPCENIIDAPRTYEKGWGKKLKWVVGFSSSEVVDVTKRYTEKWEEVLQRRSQELNEEWVQNQITKFNSEVLETVNQEQKKIILLRQEKEKLEFVDSKESLPLKHEETRDRISGNEKKN</sequence>
<dbReference type="PANTHER" id="PTHR12143:SF19">
    <property type="entry name" value="PEPTIDE-N(4)-(N-ACETYL-BETA-GLUCOSAMINYL)ASPARAGINE AMIDASE"/>
    <property type="match status" value="1"/>
</dbReference>
<dbReference type="InterPro" id="IPR000626">
    <property type="entry name" value="Ubiquitin-like_dom"/>
</dbReference>
<accession>A0A9Q0LER6</accession>
<dbReference type="OMA" id="PRYNSAI"/>
<dbReference type="AlphaFoldDB" id="A0A9Q0LER6"/>
<dbReference type="InterPro" id="IPR029071">
    <property type="entry name" value="Ubiquitin-like_domsf"/>
</dbReference>
<dbReference type="SUPFAM" id="SSF54236">
    <property type="entry name" value="Ubiquitin-like"/>
    <property type="match status" value="1"/>
</dbReference>
<dbReference type="FunFam" id="2.20.25.10:FF:000011">
    <property type="entry name" value="peptide-N(4)-(N-acetyl-beta- glucosaminyl)asparagine amidase"/>
    <property type="match status" value="1"/>
</dbReference>
<dbReference type="Gene3D" id="3.10.620.30">
    <property type="match status" value="1"/>
</dbReference>
<dbReference type="GO" id="GO:0006516">
    <property type="term" value="P:glycoprotein catabolic process"/>
    <property type="evidence" value="ECO:0007669"/>
    <property type="project" value="TreeGrafter"/>
</dbReference>
<dbReference type="EMBL" id="JAPDFW010000087">
    <property type="protein sequence ID" value="KAJ5071497.1"/>
    <property type="molecule type" value="Genomic_DNA"/>
</dbReference>
<evidence type="ECO:0000313" key="5">
    <source>
        <dbReference type="EMBL" id="KAJ5071497.1"/>
    </source>
</evidence>
<dbReference type="OrthoDB" id="409136at2759"/>
<comment type="caution">
    <text evidence="5">The sequence shown here is derived from an EMBL/GenBank/DDBJ whole genome shotgun (WGS) entry which is preliminary data.</text>
</comment>
<reference evidence="5" key="1">
    <citation type="submission" date="2022-10" db="EMBL/GenBank/DDBJ databases">
        <title>Novel sulphate-reducing endosymbionts in the free-living metamonad Anaeramoeba.</title>
        <authorList>
            <person name="Jerlstrom-Hultqvist J."/>
            <person name="Cepicka I."/>
            <person name="Gallot-Lavallee L."/>
            <person name="Salas-Leiva D."/>
            <person name="Curtis B.A."/>
            <person name="Zahonova K."/>
            <person name="Pipaliya S."/>
            <person name="Dacks J."/>
            <person name="Roger A.J."/>
        </authorList>
    </citation>
    <scope>NUCLEOTIDE SEQUENCE</scope>
    <source>
        <strain evidence="5">BMAN</strain>
    </source>
</reference>
<dbReference type="SMART" id="SM00460">
    <property type="entry name" value="TGc"/>
    <property type="match status" value="1"/>
</dbReference>
<keyword evidence="6" id="KW-1185">Reference proteome</keyword>
<dbReference type="SUPFAM" id="SSF54001">
    <property type="entry name" value="Cysteine proteinases"/>
    <property type="match status" value="1"/>
</dbReference>
<feature type="domain" description="Ubiquitin-like" evidence="4">
    <location>
        <begin position="1"/>
        <end position="68"/>
    </location>
</feature>
<dbReference type="GO" id="GO:0005634">
    <property type="term" value="C:nucleus"/>
    <property type="evidence" value="ECO:0007669"/>
    <property type="project" value="TreeGrafter"/>
</dbReference>
<dbReference type="GO" id="GO:0005829">
    <property type="term" value="C:cytosol"/>
    <property type="evidence" value="ECO:0007669"/>
    <property type="project" value="TreeGrafter"/>
</dbReference>
<dbReference type="Gene3D" id="2.20.25.10">
    <property type="match status" value="1"/>
</dbReference>
<dbReference type="GO" id="GO:0046872">
    <property type="term" value="F:metal ion binding"/>
    <property type="evidence" value="ECO:0007669"/>
    <property type="project" value="UniProtKB-KW"/>
</dbReference>
<dbReference type="InterPro" id="IPR038765">
    <property type="entry name" value="Papain-like_cys_pep_sf"/>
</dbReference>
<evidence type="ECO:0000313" key="6">
    <source>
        <dbReference type="Proteomes" id="UP001149090"/>
    </source>
</evidence>
<evidence type="ECO:0000256" key="1">
    <source>
        <dbReference type="ARBA" id="ARBA00009390"/>
    </source>
</evidence>
<protein>
    <submittedName>
        <fullName evidence="5">Peptide-n(4)-(N-acetyl-beta-glucosaminyl)asparagine amidase</fullName>
    </submittedName>
</protein>